<comment type="similarity">
    <text evidence="11">Belongs to the snail C2H2-type zinc-finger protein family.</text>
</comment>
<dbReference type="GeneID" id="110975604"/>
<keyword evidence="7" id="KW-0805">Transcription regulation</keyword>
<evidence type="ECO:0000256" key="1">
    <source>
        <dbReference type="ARBA" id="ARBA00004123"/>
    </source>
</evidence>
<evidence type="ECO:0000256" key="3">
    <source>
        <dbReference type="ARBA" id="ARBA00022723"/>
    </source>
</evidence>
<dbReference type="OMA" id="HFHTTTN"/>
<evidence type="ECO:0000256" key="6">
    <source>
        <dbReference type="ARBA" id="ARBA00022833"/>
    </source>
</evidence>
<keyword evidence="8" id="KW-0238">DNA-binding</keyword>
<keyword evidence="10" id="KW-0539">Nucleus</keyword>
<feature type="region of interest" description="Disordered" evidence="13">
    <location>
        <begin position="85"/>
        <end position="142"/>
    </location>
</feature>
<dbReference type="InterPro" id="IPR013087">
    <property type="entry name" value="Znf_C2H2_type"/>
</dbReference>
<proteinExistence type="inferred from homology"/>
<feature type="domain" description="C2H2-type" evidence="14">
    <location>
        <begin position="339"/>
        <end position="366"/>
    </location>
</feature>
<dbReference type="InterPro" id="IPR050527">
    <property type="entry name" value="Snail/Krueppel_Znf"/>
</dbReference>
<evidence type="ECO:0000256" key="11">
    <source>
        <dbReference type="ARBA" id="ARBA00037948"/>
    </source>
</evidence>
<dbReference type="FunFam" id="3.30.160.60:FF:000207">
    <property type="entry name" value="zinc finger protein SNAI2"/>
    <property type="match status" value="1"/>
</dbReference>
<dbReference type="SUPFAM" id="SSF57667">
    <property type="entry name" value="beta-beta-alpha zinc fingers"/>
    <property type="match status" value="3"/>
</dbReference>
<evidence type="ECO:0000256" key="12">
    <source>
        <dbReference type="PROSITE-ProRule" id="PRU00042"/>
    </source>
</evidence>
<feature type="compositionally biased region" description="Polar residues" evidence="13">
    <location>
        <begin position="116"/>
        <end position="127"/>
    </location>
</feature>
<dbReference type="GO" id="GO:0042802">
    <property type="term" value="F:identical protein binding"/>
    <property type="evidence" value="ECO:0007669"/>
    <property type="project" value="UniProtKB-ARBA"/>
</dbReference>
<evidence type="ECO:0000313" key="15">
    <source>
        <dbReference type="Proteomes" id="UP000694845"/>
    </source>
</evidence>
<comment type="subcellular location">
    <subcellularLocation>
        <location evidence="1">Nucleus</location>
    </subcellularLocation>
</comment>
<dbReference type="PROSITE" id="PS50157">
    <property type="entry name" value="ZINC_FINGER_C2H2_2"/>
    <property type="match status" value="5"/>
</dbReference>
<feature type="region of interest" description="Disordered" evidence="13">
    <location>
        <begin position="214"/>
        <end position="240"/>
    </location>
</feature>
<dbReference type="Proteomes" id="UP000694845">
    <property type="component" value="Unplaced"/>
</dbReference>
<keyword evidence="4" id="KW-0677">Repeat</keyword>
<dbReference type="RefSeq" id="XP_022083887.1">
    <property type="nucleotide sequence ID" value="XM_022228195.1"/>
</dbReference>
<dbReference type="PANTHER" id="PTHR24388">
    <property type="entry name" value="ZINC FINGER PROTEIN"/>
    <property type="match status" value="1"/>
</dbReference>
<organism evidence="15 16">
    <name type="scientific">Acanthaster planci</name>
    <name type="common">Crown-of-thorns starfish</name>
    <dbReference type="NCBI Taxonomy" id="133434"/>
    <lineage>
        <taxon>Eukaryota</taxon>
        <taxon>Metazoa</taxon>
        <taxon>Echinodermata</taxon>
        <taxon>Eleutherozoa</taxon>
        <taxon>Asterozoa</taxon>
        <taxon>Asteroidea</taxon>
        <taxon>Valvatacea</taxon>
        <taxon>Valvatida</taxon>
        <taxon>Acanthasteridae</taxon>
        <taxon>Acanthaster</taxon>
    </lineage>
</organism>
<dbReference type="GO" id="GO:0000981">
    <property type="term" value="F:DNA-binding transcription factor activity, RNA polymerase II-specific"/>
    <property type="evidence" value="ECO:0007669"/>
    <property type="project" value="TreeGrafter"/>
</dbReference>
<evidence type="ECO:0000259" key="14">
    <source>
        <dbReference type="PROSITE" id="PS50157"/>
    </source>
</evidence>
<dbReference type="PROSITE" id="PS00028">
    <property type="entry name" value="ZINC_FINGER_C2H2_1"/>
    <property type="match status" value="4"/>
</dbReference>
<feature type="domain" description="C2H2-type" evidence="14">
    <location>
        <begin position="367"/>
        <end position="394"/>
    </location>
</feature>
<evidence type="ECO:0000256" key="2">
    <source>
        <dbReference type="ARBA" id="ARBA00006991"/>
    </source>
</evidence>
<dbReference type="FunFam" id="3.30.160.60:FF:000322">
    <property type="entry name" value="GDNF-inducible zinc finger protein 1"/>
    <property type="match status" value="1"/>
</dbReference>
<dbReference type="Gene3D" id="3.30.160.60">
    <property type="entry name" value="Classic Zinc Finger"/>
    <property type="match status" value="4"/>
</dbReference>
<feature type="domain" description="C2H2-type" evidence="14">
    <location>
        <begin position="395"/>
        <end position="413"/>
    </location>
</feature>
<keyword evidence="3" id="KW-0479">Metal-binding</keyword>
<dbReference type="GO" id="GO:0008270">
    <property type="term" value="F:zinc ion binding"/>
    <property type="evidence" value="ECO:0007669"/>
    <property type="project" value="UniProtKB-KW"/>
</dbReference>
<evidence type="ECO:0000256" key="8">
    <source>
        <dbReference type="ARBA" id="ARBA00023125"/>
    </source>
</evidence>
<evidence type="ECO:0000313" key="16">
    <source>
        <dbReference type="RefSeq" id="XP_022083887.1"/>
    </source>
</evidence>
<evidence type="ECO:0000256" key="10">
    <source>
        <dbReference type="ARBA" id="ARBA00023242"/>
    </source>
</evidence>
<name>A0A8B7XUH2_ACAPL</name>
<feature type="domain" description="C2H2-type" evidence="14">
    <location>
        <begin position="313"/>
        <end position="335"/>
    </location>
</feature>
<keyword evidence="15" id="KW-1185">Reference proteome</keyword>
<evidence type="ECO:0000256" key="13">
    <source>
        <dbReference type="SAM" id="MobiDB-lite"/>
    </source>
</evidence>
<dbReference type="AlphaFoldDB" id="A0A8B7XUH2"/>
<evidence type="ECO:0000256" key="7">
    <source>
        <dbReference type="ARBA" id="ARBA00023015"/>
    </source>
</evidence>
<keyword evidence="6" id="KW-0862">Zinc</keyword>
<dbReference type="PANTHER" id="PTHR24388:SF100">
    <property type="entry name" value="ZINC FINGER PROTEIN 423"/>
    <property type="match status" value="1"/>
</dbReference>
<evidence type="ECO:0000256" key="9">
    <source>
        <dbReference type="ARBA" id="ARBA00023163"/>
    </source>
</evidence>
<reference evidence="16" key="1">
    <citation type="submission" date="2025-08" db="UniProtKB">
        <authorList>
            <consortium name="RefSeq"/>
        </authorList>
    </citation>
    <scope>IDENTIFICATION</scope>
</reference>
<dbReference type="KEGG" id="aplc:110975604"/>
<protein>
    <submittedName>
        <fullName evidence="16">Zinc finger protein SNAI2-like</fullName>
    </submittedName>
</protein>
<feature type="domain" description="C2H2-type" evidence="14">
    <location>
        <begin position="282"/>
        <end position="309"/>
    </location>
</feature>
<sequence length="424" mass="46999">MPRSFLVRRFVRPPVTQQSTKWDNCFTPVSDDEDYPLASLSCLRIPTTPTKGQTLSAALPTTYHVIKPLHFHTTTNPFETIKKPTHKKLKTRAGRKANRAAGKNNPPEEISVGENFASTPTGKQYISRSGRPVGRRQSSDKNDAYKQFVIKRNDIIVRDDRAKYPTSTAPTNYTDNSQLYIDTSVLNLSMNGPLSQQSNYGGLVAATATASCVPPGQTSPTAADEATQPDIGRQSPDNQPQMTVLRNVFVSTPSDAKTDLSDVLNLQPDSPRELTVLTASSHVCPECGKGYSTSSNLARHRQTHRSVNDQKARKCPHCDKVYVSMPALSMHIRTHKLGCKCNLCGKCFSRPWLLQGHIRTHTGEKPFACPQCGKAFADKSNLRAHIQTHSNVKPYICKKCNKAFALKSYLYKHVEAACIRDSRT</sequence>
<dbReference type="GO" id="GO:0005634">
    <property type="term" value="C:nucleus"/>
    <property type="evidence" value="ECO:0007669"/>
    <property type="project" value="UniProtKB-SubCell"/>
</dbReference>
<evidence type="ECO:0000256" key="4">
    <source>
        <dbReference type="ARBA" id="ARBA00022737"/>
    </source>
</evidence>
<dbReference type="OrthoDB" id="5428132at2759"/>
<dbReference type="FunFam" id="3.30.160.60:FF:000043">
    <property type="entry name" value="Scratch family zinc finger 2"/>
    <property type="match status" value="1"/>
</dbReference>
<dbReference type="FunFam" id="3.30.160.60:FF:000508">
    <property type="entry name" value="Myeloid zinc finger 1"/>
    <property type="match status" value="1"/>
</dbReference>
<gene>
    <name evidence="16" type="primary">LOC110975604</name>
</gene>
<feature type="compositionally biased region" description="Basic residues" evidence="13">
    <location>
        <begin position="85"/>
        <end position="98"/>
    </location>
</feature>
<dbReference type="GO" id="GO:0000978">
    <property type="term" value="F:RNA polymerase II cis-regulatory region sequence-specific DNA binding"/>
    <property type="evidence" value="ECO:0007669"/>
    <property type="project" value="TreeGrafter"/>
</dbReference>
<accession>A0A8B7XUH2</accession>
<keyword evidence="5 12" id="KW-0863">Zinc-finger</keyword>
<dbReference type="Pfam" id="PF00096">
    <property type="entry name" value="zf-C2H2"/>
    <property type="match status" value="5"/>
</dbReference>
<evidence type="ECO:0000256" key="5">
    <source>
        <dbReference type="ARBA" id="ARBA00022771"/>
    </source>
</evidence>
<comment type="similarity">
    <text evidence="2">Belongs to the krueppel C2H2-type zinc-finger protein family.</text>
</comment>
<dbReference type="SMART" id="SM00355">
    <property type="entry name" value="ZnF_C2H2"/>
    <property type="match status" value="5"/>
</dbReference>
<keyword evidence="9" id="KW-0804">Transcription</keyword>
<dbReference type="InterPro" id="IPR036236">
    <property type="entry name" value="Znf_C2H2_sf"/>
</dbReference>